<dbReference type="GO" id="GO:1990904">
    <property type="term" value="C:ribonucleoprotein complex"/>
    <property type="evidence" value="ECO:0007669"/>
    <property type="project" value="UniProtKB-KW"/>
</dbReference>
<keyword evidence="2 7" id="KW-0963">Cytoplasm</keyword>
<comment type="caution">
    <text evidence="9">The sequence shown here is derived from an EMBL/GenBank/DDBJ whole genome shotgun (WGS) entry which is preliminary data.</text>
</comment>
<dbReference type="OrthoDB" id="10263346at2759"/>
<evidence type="ECO:0000256" key="7">
    <source>
        <dbReference type="RuleBase" id="RU365047"/>
    </source>
</evidence>
<evidence type="ECO:0000256" key="3">
    <source>
        <dbReference type="ARBA" id="ARBA00022664"/>
    </source>
</evidence>
<keyword evidence="10" id="KW-1185">Reference proteome</keyword>
<dbReference type="GO" id="GO:0000932">
    <property type="term" value="C:P-body"/>
    <property type="evidence" value="ECO:0007669"/>
    <property type="project" value="UniProtKB-SubCell"/>
</dbReference>
<dbReference type="InterPro" id="IPR047575">
    <property type="entry name" value="Sm"/>
</dbReference>
<evidence type="ECO:0000256" key="4">
    <source>
        <dbReference type="ARBA" id="ARBA00022884"/>
    </source>
</evidence>
<keyword evidence="3 7" id="KW-0507">mRNA processing</keyword>
<evidence type="ECO:0000256" key="2">
    <source>
        <dbReference type="ARBA" id="ARBA00022490"/>
    </source>
</evidence>
<reference evidence="9" key="1">
    <citation type="journal article" date="2020" name="bioRxiv">
        <title>Comparative genomics of Chlamydomonas.</title>
        <authorList>
            <person name="Craig R.J."/>
            <person name="Hasan A.R."/>
            <person name="Ness R.W."/>
            <person name="Keightley P.D."/>
        </authorList>
    </citation>
    <scope>NUCLEOTIDE SEQUENCE</scope>
    <source>
        <strain evidence="9">CCAP 11/70</strain>
    </source>
</reference>
<proteinExistence type="inferred from homology"/>
<name>A0A835XJ56_9CHLO</name>
<dbReference type="GO" id="GO:0009631">
    <property type="term" value="P:cold acclimation"/>
    <property type="evidence" value="ECO:0007669"/>
    <property type="project" value="UniProtKB-ARBA"/>
</dbReference>
<dbReference type="SUPFAM" id="SSF50182">
    <property type="entry name" value="Sm-like ribonucleoproteins"/>
    <property type="match status" value="1"/>
</dbReference>
<evidence type="ECO:0000259" key="8">
    <source>
        <dbReference type="PROSITE" id="PS52002"/>
    </source>
</evidence>
<dbReference type="Pfam" id="PF01423">
    <property type="entry name" value="LSM"/>
    <property type="match status" value="1"/>
</dbReference>
<dbReference type="GO" id="GO:0042538">
    <property type="term" value="P:hyperosmotic salinity response"/>
    <property type="evidence" value="ECO:0007669"/>
    <property type="project" value="UniProtKB-ARBA"/>
</dbReference>
<dbReference type="PANTHER" id="PTHR15588:SF8">
    <property type="entry name" value="U6 SNRNA-ASSOCIATED SM-LIKE PROTEIN LSM1"/>
    <property type="match status" value="1"/>
</dbReference>
<dbReference type="PROSITE" id="PS52002">
    <property type="entry name" value="SM"/>
    <property type="match status" value="1"/>
</dbReference>
<protein>
    <recommendedName>
        <fullName evidence="7">U6 snRNA-associated Sm-like protein LSm1</fullName>
    </recommendedName>
</protein>
<evidence type="ECO:0000313" key="10">
    <source>
        <dbReference type="Proteomes" id="UP000612055"/>
    </source>
</evidence>
<dbReference type="GO" id="GO:0003729">
    <property type="term" value="F:mRNA binding"/>
    <property type="evidence" value="ECO:0007669"/>
    <property type="project" value="TreeGrafter"/>
</dbReference>
<dbReference type="InterPro" id="IPR001163">
    <property type="entry name" value="Sm_dom_euk/arc"/>
</dbReference>
<dbReference type="AlphaFoldDB" id="A0A835XJ56"/>
<dbReference type="GO" id="GO:0006397">
    <property type="term" value="P:mRNA processing"/>
    <property type="evidence" value="ECO:0007669"/>
    <property type="project" value="UniProtKB-UniRule"/>
</dbReference>
<organism evidence="9 10">
    <name type="scientific">Edaphochlamys debaryana</name>
    <dbReference type="NCBI Taxonomy" id="47281"/>
    <lineage>
        <taxon>Eukaryota</taxon>
        <taxon>Viridiplantae</taxon>
        <taxon>Chlorophyta</taxon>
        <taxon>core chlorophytes</taxon>
        <taxon>Chlorophyceae</taxon>
        <taxon>CS clade</taxon>
        <taxon>Chlamydomonadales</taxon>
        <taxon>Chlamydomonadales incertae sedis</taxon>
        <taxon>Edaphochlamys</taxon>
    </lineage>
</organism>
<evidence type="ECO:0000313" key="9">
    <source>
        <dbReference type="EMBL" id="KAG2485058.1"/>
    </source>
</evidence>
<dbReference type="InterPro" id="IPR034104">
    <property type="entry name" value="Lsm1"/>
</dbReference>
<dbReference type="PANTHER" id="PTHR15588">
    <property type="entry name" value="LSM1"/>
    <property type="match status" value="1"/>
</dbReference>
<dbReference type="GO" id="GO:0000290">
    <property type="term" value="P:deadenylation-dependent decapping of nuclear-transcribed mRNA"/>
    <property type="evidence" value="ECO:0007669"/>
    <property type="project" value="TreeGrafter"/>
</dbReference>
<dbReference type="Gene3D" id="2.30.30.100">
    <property type="match status" value="1"/>
</dbReference>
<dbReference type="EMBL" id="JAEHOE010000136">
    <property type="protein sequence ID" value="KAG2485058.1"/>
    <property type="molecule type" value="Genomic_DNA"/>
</dbReference>
<gene>
    <name evidence="7" type="primary">LSM1</name>
    <name evidence="9" type="ORF">HYH03_016156</name>
</gene>
<dbReference type="InterPro" id="IPR044642">
    <property type="entry name" value="PTHR15588"/>
</dbReference>
<dbReference type="Proteomes" id="UP000612055">
    <property type="component" value="Unassembled WGS sequence"/>
</dbReference>
<dbReference type="InterPro" id="IPR010920">
    <property type="entry name" value="LSM_dom_sf"/>
</dbReference>
<evidence type="ECO:0000256" key="5">
    <source>
        <dbReference type="ARBA" id="ARBA00023274"/>
    </source>
</evidence>
<keyword evidence="4 7" id="KW-0694">RNA-binding</keyword>
<accession>A0A835XJ56</accession>
<comment type="similarity">
    <text evidence="1 7">Belongs to the snRNP Sm proteins family.</text>
</comment>
<comment type="function">
    <text evidence="6">Component of the cytoplasmic LSM1-LSM7 complex which is involved in mRNA degradation by promoting decapping and leading to accurate 5'-3' mRNA decay. LSM1A and LSM1B are essential for the formation of the cytoplasmic LSM1-LSM7 complex which regulates developmental gene expression by the decapping of specific development-related transcripts. Required for P-body formation during heat stress.</text>
</comment>
<keyword evidence="5 7" id="KW-0687">Ribonucleoprotein</keyword>
<dbReference type="GO" id="GO:1990726">
    <property type="term" value="C:Lsm1-7-Pat1 complex"/>
    <property type="evidence" value="ECO:0007669"/>
    <property type="project" value="TreeGrafter"/>
</dbReference>
<evidence type="ECO:0000256" key="1">
    <source>
        <dbReference type="ARBA" id="ARBA00006850"/>
    </source>
</evidence>
<feature type="domain" description="Sm" evidence="8">
    <location>
        <begin position="10"/>
        <end position="85"/>
    </location>
</feature>
<evidence type="ECO:0000256" key="6">
    <source>
        <dbReference type="ARBA" id="ARBA00058260"/>
    </source>
</evidence>
<dbReference type="CDD" id="cd01728">
    <property type="entry name" value="LSm1"/>
    <property type="match status" value="1"/>
</dbReference>
<comment type="subunit">
    <text evidence="7">Component of the heptameric LSM1-LSM7 complex that forms a seven-membered ring structure with a donut shape.</text>
</comment>
<dbReference type="FunFam" id="2.30.30.100:FF:000029">
    <property type="entry name" value="U6 snRNA-associated Sm-like protein LSm1"/>
    <property type="match status" value="1"/>
</dbReference>
<comment type="subcellular location">
    <subcellularLocation>
        <location evidence="7">Cytoplasm</location>
    </subcellularLocation>
    <subcellularLocation>
        <location evidence="7">Cytoplasm</location>
        <location evidence="7">P-body</location>
    </subcellularLocation>
</comment>
<dbReference type="SMART" id="SM00651">
    <property type="entry name" value="Sm"/>
    <property type="match status" value="1"/>
</dbReference>
<sequence length="127" mass="13955">MDVTLQEVPLPGTALAEELDQKLLIVLRDGRKLLGVLRSFDQFANLVVEGAVERIIVGEQYGDIPLGLQVIRGENVVLLGRVEDGKDAPEGLTEVSAQAIKDAQNGEKELNKLKSTIRARMDFLDME</sequence>